<dbReference type="OrthoDB" id="9813368at2"/>
<comment type="caution">
    <text evidence="2">The sequence shown here is derived from an EMBL/GenBank/DDBJ whole genome shotgun (WGS) entry which is preliminary data.</text>
</comment>
<dbReference type="InterPro" id="IPR007921">
    <property type="entry name" value="CHAP_dom"/>
</dbReference>
<organism evidence="2 3">
    <name type="scientific">Bellilinea caldifistulae</name>
    <dbReference type="NCBI Taxonomy" id="360411"/>
    <lineage>
        <taxon>Bacteria</taxon>
        <taxon>Bacillati</taxon>
        <taxon>Chloroflexota</taxon>
        <taxon>Anaerolineae</taxon>
        <taxon>Anaerolineales</taxon>
        <taxon>Anaerolineaceae</taxon>
        <taxon>Bellilinea</taxon>
    </lineage>
</organism>
<feature type="domain" description="Peptidase C51" evidence="1">
    <location>
        <begin position="133"/>
        <end position="205"/>
    </location>
</feature>
<dbReference type="AlphaFoldDB" id="A0A0P6XAW5"/>
<evidence type="ECO:0000313" key="2">
    <source>
        <dbReference type="EMBL" id="KPL79283.1"/>
    </source>
</evidence>
<sequence length="231" mass="26562">MDIWQTMGMTMDEWMKWYEDTRQPLGTVASRITIGEIEAVRYEESTLWTTLWSGEKYIYRLWYTHRGDQSGEEFYKRVLNSVGFLNEEPIKGEDASQSFQGLSLEGFATVNPLVTTCCGYTSPGNPFECCNNKGNCVWWVYYKYGYVPFRGDAGKWYGQVPDYPDWRRGRYPNRGMNIAWWSGSPGHVAFIANYPGGGTVTITEMLICTSCGRTRNLSVTAPEGYMWTIYN</sequence>
<dbReference type="EMBL" id="LGHJ01000001">
    <property type="protein sequence ID" value="KPL79283.1"/>
    <property type="molecule type" value="Genomic_DNA"/>
</dbReference>
<dbReference type="Proteomes" id="UP000050514">
    <property type="component" value="Unassembled WGS sequence"/>
</dbReference>
<accession>A0A0P6XAW5</accession>
<evidence type="ECO:0000259" key="1">
    <source>
        <dbReference type="Pfam" id="PF05257"/>
    </source>
</evidence>
<reference evidence="2 3" key="1">
    <citation type="submission" date="2015-07" db="EMBL/GenBank/DDBJ databases">
        <title>Draft genome of Bellilinea caldifistulae DSM 17877.</title>
        <authorList>
            <person name="Hemp J."/>
            <person name="Ward L.M."/>
            <person name="Pace L.A."/>
            <person name="Fischer W.W."/>
        </authorList>
    </citation>
    <scope>NUCLEOTIDE SEQUENCE [LARGE SCALE GENOMIC DNA]</scope>
    <source>
        <strain evidence="2 3">GOMI-1</strain>
    </source>
</reference>
<name>A0A0P6XAW5_9CHLR</name>
<dbReference type="Gene3D" id="3.90.1720.10">
    <property type="entry name" value="endopeptidase domain like (from Nostoc punctiforme)"/>
    <property type="match status" value="1"/>
</dbReference>
<proteinExistence type="predicted"/>
<protein>
    <recommendedName>
        <fullName evidence="1">Peptidase C51 domain-containing protein</fullName>
    </recommendedName>
</protein>
<dbReference type="Pfam" id="PF05257">
    <property type="entry name" value="CHAP"/>
    <property type="match status" value="1"/>
</dbReference>
<dbReference type="RefSeq" id="WP_145962461.1">
    <property type="nucleotide sequence ID" value="NZ_DF967971.1"/>
</dbReference>
<keyword evidence="3" id="KW-1185">Reference proteome</keyword>
<gene>
    <name evidence="2" type="ORF">AC812_00195</name>
</gene>
<evidence type="ECO:0000313" key="3">
    <source>
        <dbReference type="Proteomes" id="UP000050514"/>
    </source>
</evidence>